<reference evidence="2" key="1">
    <citation type="submission" date="2019-05" db="EMBL/GenBank/DDBJ databases">
        <title>The de novo reference genome and transcriptome assemblies of the wild tomato species Solanum chilense.</title>
        <authorList>
            <person name="Stam R."/>
            <person name="Nosenko T."/>
            <person name="Hoerger A.C."/>
            <person name="Stephan W."/>
            <person name="Seidel M.A."/>
            <person name="Kuhn J.M.M."/>
            <person name="Haberer G."/>
            <person name="Tellier A."/>
        </authorList>
    </citation>
    <scope>NUCLEOTIDE SEQUENCE</scope>
    <source>
        <tissue evidence="2">Mature leaves</tissue>
    </source>
</reference>
<accession>A0A6N2C4Q9</accession>
<comment type="caution">
    <text evidence="2">The sequence shown here is derived from an EMBL/GenBank/DDBJ whole genome shotgun (WGS) entry which is preliminary data.</text>
</comment>
<proteinExistence type="predicted"/>
<dbReference type="EMBL" id="RXGB01001031">
    <property type="protein sequence ID" value="TMX00631.1"/>
    <property type="molecule type" value="Genomic_DNA"/>
</dbReference>
<sequence length="152" mass="16685">MNRRRNAGLGRGEVAAGDNQVPPKAPPAASEMLVNPSGLANGKVRKTLVEMAQAINLQAQAMIAQVEQQGVPSENPPARTMANRLRDFTRMNPPIYTGSKIVENLEEECRVAMMHASMGLSGLMVHVQQVEESRKRKHTKTGNMSRHADKNF</sequence>
<evidence type="ECO:0000256" key="1">
    <source>
        <dbReference type="SAM" id="MobiDB-lite"/>
    </source>
</evidence>
<protein>
    <submittedName>
        <fullName evidence="2">Uncharacterized protein</fullName>
    </submittedName>
</protein>
<gene>
    <name evidence="2" type="ORF">EJD97_000434</name>
</gene>
<name>A0A6N2C4Q9_SOLCI</name>
<feature type="region of interest" description="Disordered" evidence="1">
    <location>
        <begin position="1"/>
        <end position="31"/>
    </location>
</feature>
<feature type="region of interest" description="Disordered" evidence="1">
    <location>
        <begin position="132"/>
        <end position="152"/>
    </location>
</feature>
<evidence type="ECO:0000313" key="2">
    <source>
        <dbReference type="EMBL" id="TMX00631.1"/>
    </source>
</evidence>
<organism evidence="2">
    <name type="scientific">Solanum chilense</name>
    <name type="common">Tomato</name>
    <name type="synonym">Lycopersicon chilense</name>
    <dbReference type="NCBI Taxonomy" id="4083"/>
    <lineage>
        <taxon>Eukaryota</taxon>
        <taxon>Viridiplantae</taxon>
        <taxon>Streptophyta</taxon>
        <taxon>Embryophyta</taxon>
        <taxon>Tracheophyta</taxon>
        <taxon>Spermatophyta</taxon>
        <taxon>Magnoliopsida</taxon>
        <taxon>eudicotyledons</taxon>
        <taxon>Gunneridae</taxon>
        <taxon>Pentapetalae</taxon>
        <taxon>asterids</taxon>
        <taxon>lamiids</taxon>
        <taxon>Solanales</taxon>
        <taxon>Solanaceae</taxon>
        <taxon>Solanoideae</taxon>
        <taxon>Solaneae</taxon>
        <taxon>Solanum</taxon>
        <taxon>Solanum subgen. Lycopersicon</taxon>
    </lineage>
</organism>
<dbReference type="AlphaFoldDB" id="A0A6N2C4Q9"/>